<sequence length="153" mass="17354">MDWRRLFRRDGEAWVRPEPPREVTLRAVAFVRSPVAKPRPHGWANVESTVVFEPEHARRLEGIERFRHVIVVFYLDVAEGAPEKPEQLELAGGRMAGIFATRSQLRPNHLGVSVVELLGREGLALRVRGLDAIDGTPVLDVKPYLPEYDRKDG</sequence>
<comment type="caution">
    <text evidence="4">The sequence shown here is derived from an EMBL/GenBank/DDBJ whole genome shotgun (WGS) entry which is preliminary data.</text>
</comment>
<reference evidence="4 5" key="1">
    <citation type="submission" date="2017-09" db="EMBL/GenBank/DDBJ databases">
        <title>Sequencing the genomes of two abundant thermophiles in Great Basin hot springs: Thermocrinis jamiesonii and novel Chloroflexi Thermoflexus hugenholtzii.</title>
        <authorList>
            <person name="Hedlund B."/>
        </authorList>
    </citation>
    <scope>NUCLEOTIDE SEQUENCE [LARGE SCALE GENOMIC DNA]</scope>
    <source>
        <strain evidence="4 5">G233</strain>
    </source>
</reference>
<dbReference type="InterPro" id="IPR040372">
    <property type="entry name" value="YaeB-like"/>
</dbReference>
<keyword evidence="4" id="KW-0808">Transferase</keyword>
<organism evidence="4 5">
    <name type="scientific">Tepidiforma thermophila (strain KCTC 52669 / CGMCC 1.13589 / G233)</name>
    <dbReference type="NCBI Taxonomy" id="2761530"/>
    <lineage>
        <taxon>Bacteria</taxon>
        <taxon>Bacillati</taxon>
        <taxon>Chloroflexota</taxon>
        <taxon>Tepidiformia</taxon>
        <taxon>Tepidiformales</taxon>
        <taxon>Tepidiformaceae</taxon>
        <taxon>Tepidiforma</taxon>
    </lineage>
</organism>
<keyword evidence="4" id="KW-0489">Methyltransferase</keyword>
<evidence type="ECO:0000256" key="1">
    <source>
        <dbReference type="ARBA" id="ARBA00022691"/>
    </source>
</evidence>
<dbReference type="GO" id="GO:0032259">
    <property type="term" value="P:methylation"/>
    <property type="evidence" value="ECO:0007669"/>
    <property type="project" value="UniProtKB-KW"/>
</dbReference>
<dbReference type="Gene3D" id="2.40.30.70">
    <property type="entry name" value="YaeB-like"/>
    <property type="match status" value="1"/>
</dbReference>
<keyword evidence="1" id="KW-0949">S-adenosyl-L-methionine</keyword>
<dbReference type="Pfam" id="PF01980">
    <property type="entry name" value="TrmO_N"/>
    <property type="match status" value="1"/>
</dbReference>
<dbReference type="SUPFAM" id="SSF118196">
    <property type="entry name" value="YaeB-like"/>
    <property type="match status" value="1"/>
</dbReference>
<dbReference type="PROSITE" id="PS51668">
    <property type="entry name" value="TSAA_2"/>
    <property type="match status" value="1"/>
</dbReference>
<keyword evidence="5" id="KW-1185">Reference proteome</keyword>
<comment type="similarity">
    <text evidence="2">Belongs to the tRNA methyltransferase O family.</text>
</comment>
<dbReference type="PANTHER" id="PTHR12818">
    <property type="entry name" value="TRNA (ADENINE(37)-N6)-METHYLTRANSFERASE"/>
    <property type="match status" value="1"/>
</dbReference>
<dbReference type="InterPro" id="IPR023370">
    <property type="entry name" value="TrmO-like_N"/>
</dbReference>
<feature type="domain" description="TsaA-like" evidence="3">
    <location>
        <begin position="25"/>
        <end position="153"/>
    </location>
</feature>
<dbReference type="CDD" id="cd09281">
    <property type="entry name" value="UPF0066"/>
    <property type="match status" value="1"/>
</dbReference>
<evidence type="ECO:0000313" key="4">
    <source>
        <dbReference type="EMBL" id="PFG73712.1"/>
    </source>
</evidence>
<dbReference type="AlphaFoldDB" id="A0A2A9HEZ0"/>
<name>A0A2A9HEZ0_TEPT2</name>
<dbReference type="InterPro" id="IPR036414">
    <property type="entry name" value="YaeB_N_sf"/>
</dbReference>
<dbReference type="Proteomes" id="UP000223071">
    <property type="component" value="Unassembled WGS sequence"/>
</dbReference>
<evidence type="ECO:0000259" key="3">
    <source>
        <dbReference type="PROSITE" id="PS51668"/>
    </source>
</evidence>
<dbReference type="InterPro" id="IPR036413">
    <property type="entry name" value="YaeB-like_sf"/>
</dbReference>
<dbReference type="PANTHER" id="PTHR12818:SF0">
    <property type="entry name" value="TRNA (ADENINE(37)-N6)-METHYLTRANSFERASE"/>
    <property type="match status" value="1"/>
</dbReference>
<protein>
    <submittedName>
        <fullName evidence="4">tRNA-Thr(GGU) m(6)t(6)A37 methyltransferase TsaA</fullName>
    </submittedName>
</protein>
<accession>A0A2A9HEZ0</accession>
<evidence type="ECO:0000313" key="5">
    <source>
        <dbReference type="Proteomes" id="UP000223071"/>
    </source>
</evidence>
<dbReference type="EMBL" id="PDJQ01000001">
    <property type="protein sequence ID" value="PFG73712.1"/>
    <property type="molecule type" value="Genomic_DNA"/>
</dbReference>
<evidence type="ECO:0000256" key="2">
    <source>
        <dbReference type="ARBA" id="ARBA00033753"/>
    </source>
</evidence>
<dbReference type="GO" id="GO:0008168">
    <property type="term" value="F:methyltransferase activity"/>
    <property type="evidence" value="ECO:0007669"/>
    <property type="project" value="UniProtKB-KW"/>
</dbReference>
<gene>
    <name evidence="4" type="ORF">A9A59_0915</name>
</gene>
<proteinExistence type="inferred from homology"/>
<dbReference type="RefSeq" id="WP_098503155.1">
    <property type="nucleotide sequence ID" value="NZ_PDJQ01000001.1"/>
</dbReference>